<evidence type="ECO:0000313" key="5">
    <source>
        <dbReference type="Proteomes" id="UP001321047"/>
    </source>
</evidence>
<comment type="caution">
    <text evidence="4">The sequence shown here is derived from an EMBL/GenBank/DDBJ whole genome shotgun (WGS) entry which is preliminary data.</text>
</comment>
<dbReference type="EMBL" id="JAOPJZ010000001">
    <property type="protein sequence ID" value="MCU4750593.1"/>
    <property type="molecule type" value="Genomic_DNA"/>
</dbReference>
<evidence type="ECO:0000256" key="1">
    <source>
        <dbReference type="SAM" id="MobiDB-lite"/>
    </source>
</evidence>
<feature type="transmembrane region" description="Helical" evidence="2">
    <location>
        <begin position="47"/>
        <end position="70"/>
    </location>
</feature>
<sequence>MDLEPSEHEPDEYDPEAEFRDPTSDSLTIPDVSGNAGNTNPQLTTQFWVLVMVIKAALIALSLGALFLIFQTNQRFGWLLLGGGLLLTMFALRRYRDVSATLEAAEDEETTTTDEMPEDA</sequence>
<protein>
    <recommendedName>
        <fullName evidence="3">DUF7322 domain-containing protein</fullName>
    </recommendedName>
</protein>
<evidence type="ECO:0000256" key="2">
    <source>
        <dbReference type="SAM" id="Phobius"/>
    </source>
</evidence>
<keyword evidence="2" id="KW-1133">Transmembrane helix</keyword>
<organism evidence="4 5">
    <name type="scientific">Natronosalvus hydrolyticus</name>
    <dbReference type="NCBI Taxonomy" id="2979988"/>
    <lineage>
        <taxon>Archaea</taxon>
        <taxon>Methanobacteriati</taxon>
        <taxon>Methanobacteriota</taxon>
        <taxon>Stenosarchaea group</taxon>
        <taxon>Halobacteria</taxon>
        <taxon>Halobacteriales</taxon>
        <taxon>Natrialbaceae</taxon>
        <taxon>Natronosalvus</taxon>
    </lineage>
</organism>
<accession>A0AAP2Z5P3</accession>
<keyword evidence="5" id="KW-1185">Reference proteome</keyword>
<keyword evidence="2" id="KW-0472">Membrane</keyword>
<evidence type="ECO:0000313" key="4">
    <source>
        <dbReference type="EMBL" id="MCU4750593.1"/>
    </source>
</evidence>
<proteinExistence type="predicted"/>
<feature type="transmembrane region" description="Helical" evidence="2">
    <location>
        <begin position="76"/>
        <end position="92"/>
    </location>
</feature>
<feature type="region of interest" description="Disordered" evidence="1">
    <location>
        <begin position="1"/>
        <end position="41"/>
    </location>
</feature>
<reference evidence="4 5" key="1">
    <citation type="submission" date="2022-09" db="EMBL/GenBank/DDBJ databases">
        <title>Enrichment on poylsaccharides allowed isolation of novel metabolic and taxonomic groups of Haloarchaea.</title>
        <authorList>
            <person name="Sorokin D.Y."/>
            <person name="Elcheninov A.G."/>
            <person name="Khizhniak T.V."/>
            <person name="Kolganova T.V."/>
            <person name="Kublanov I.V."/>
        </authorList>
    </citation>
    <scope>NUCLEOTIDE SEQUENCE [LARGE SCALE GENOMIC DNA]</scope>
    <source>
        <strain evidence="4 5">AArc-curdl1</strain>
    </source>
</reference>
<name>A0AAP2Z5P3_9EURY</name>
<keyword evidence="2" id="KW-0812">Transmembrane</keyword>
<feature type="domain" description="DUF7322" evidence="3">
    <location>
        <begin position="40"/>
        <end position="96"/>
    </location>
</feature>
<dbReference type="AlphaFoldDB" id="A0AAP2Z5P3"/>
<gene>
    <name evidence="4" type="ORF">OB919_01125</name>
</gene>
<evidence type="ECO:0000259" key="3">
    <source>
        <dbReference type="Pfam" id="PF24008"/>
    </source>
</evidence>
<dbReference type="RefSeq" id="WP_342805525.1">
    <property type="nucleotide sequence ID" value="NZ_JAOPJZ010000001.1"/>
</dbReference>
<dbReference type="InterPro" id="IPR055746">
    <property type="entry name" value="DUF7322"/>
</dbReference>
<dbReference type="Pfam" id="PF24008">
    <property type="entry name" value="DUF7322"/>
    <property type="match status" value="1"/>
</dbReference>
<dbReference type="Proteomes" id="UP001321047">
    <property type="component" value="Unassembled WGS sequence"/>
</dbReference>